<keyword evidence="4" id="KW-1185">Reference proteome</keyword>
<gene>
    <name evidence="3" type="ORF">ES724_10475</name>
</gene>
<accession>A0A5C6ZX54</accession>
<name>A0A5C6ZX54_9FLAO</name>
<dbReference type="InterPro" id="IPR025665">
    <property type="entry name" value="Beta-barrel_OMP_2"/>
</dbReference>
<comment type="caution">
    <text evidence="3">The sequence shown here is derived from an EMBL/GenBank/DDBJ whole genome shotgun (WGS) entry which is preliminary data.</text>
</comment>
<proteinExistence type="predicted"/>
<dbReference type="OrthoDB" id="1421140at2"/>
<feature type="domain" description="Outer membrane protein beta-barrel" evidence="2">
    <location>
        <begin position="21"/>
        <end position="182"/>
    </location>
</feature>
<protein>
    <submittedName>
        <fullName evidence="3">PorT family protein</fullName>
    </submittedName>
</protein>
<dbReference type="Proteomes" id="UP000321367">
    <property type="component" value="Unassembled WGS sequence"/>
</dbReference>
<dbReference type="EMBL" id="VORY01000011">
    <property type="protein sequence ID" value="TXD93424.1"/>
    <property type="molecule type" value="Genomic_DNA"/>
</dbReference>
<reference evidence="3 4" key="1">
    <citation type="submission" date="2019-08" db="EMBL/GenBank/DDBJ databases">
        <title>Genome sequence of Gillisia hiemivivida IC154 (type strain).</title>
        <authorList>
            <person name="Bowman J.P."/>
        </authorList>
    </citation>
    <scope>NUCLEOTIDE SEQUENCE [LARGE SCALE GENOMIC DNA]</scope>
    <source>
        <strain evidence="3 4">IC154</strain>
    </source>
</reference>
<dbReference type="Pfam" id="PF13568">
    <property type="entry name" value="OMP_b-brl_2"/>
    <property type="match status" value="1"/>
</dbReference>
<feature type="signal peptide" evidence="1">
    <location>
        <begin position="1"/>
        <end position="22"/>
    </location>
</feature>
<dbReference type="RefSeq" id="WP_146932776.1">
    <property type="nucleotide sequence ID" value="NZ_CBCSHZ010000014.1"/>
</dbReference>
<evidence type="ECO:0000259" key="2">
    <source>
        <dbReference type="Pfam" id="PF13568"/>
    </source>
</evidence>
<evidence type="ECO:0000256" key="1">
    <source>
        <dbReference type="SAM" id="SignalP"/>
    </source>
</evidence>
<sequence>MNKLVIALLISLTSFSISQMNAQQFQVGLKGGINKTYGGEIKGEHSNFTPRRYTEETFTAEGKIGFHGGGWVQVNFGKFFIRPELVYSKLESNFEFPQGPSLFEVEEFSAPLLVGYNIYGPLDIYAGVAYKNIISSTIERLEPLNDPPQVVIQNTPFSAQIGAKVEFGSIGLDVRYDYSLSSAETSSVNFESNTILLFPILTINNATIKDPRLNQIIVSLTLKLWDSENKTRRRKGGSCYF</sequence>
<keyword evidence="1" id="KW-0732">Signal</keyword>
<evidence type="ECO:0000313" key="3">
    <source>
        <dbReference type="EMBL" id="TXD93424.1"/>
    </source>
</evidence>
<evidence type="ECO:0000313" key="4">
    <source>
        <dbReference type="Proteomes" id="UP000321367"/>
    </source>
</evidence>
<feature type="chain" id="PRO_5022831652" evidence="1">
    <location>
        <begin position="23"/>
        <end position="241"/>
    </location>
</feature>
<organism evidence="3 4">
    <name type="scientific">Gillisia hiemivivida</name>
    <dbReference type="NCBI Taxonomy" id="291190"/>
    <lineage>
        <taxon>Bacteria</taxon>
        <taxon>Pseudomonadati</taxon>
        <taxon>Bacteroidota</taxon>
        <taxon>Flavobacteriia</taxon>
        <taxon>Flavobacteriales</taxon>
        <taxon>Flavobacteriaceae</taxon>
        <taxon>Gillisia</taxon>
    </lineage>
</organism>
<dbReference type="AlphaFoldDB" id="A0A5C6ZX54"/>